<dbReference type="CDD" id="cd04301">
    <property type="entry name" value="NAT_SF"/>
    <property type="match status" value="1"/>
</dbReference>
<evidence type="ECO:0000259" key="3">
    <source>
        <dbReference type="PROSITE" id="PS51186"/>
    </source>
</evidence>
<feature type="domain" description="N-acetyltransferase" evidence="3">
    <location>
        <begin position="4"/>
        <end position="150"/>
    </location>
</feature>
<evidence type="ECO:0000256" key="1">
    <source>
        <dbReference type="ARBA" id="ARBA00022679"/>
    </source>
</evidence>
<evidence type="ECO:0000256" key="2">
    <source>
        <dbReference type="ARBA" id="ARBA00023315"/>
    </source>
</evidence>
<evidence type="ECO:0000313" key="5">
    <source>
        <dbReference type="Proteomes" id="UP000502677"/>
    </source>
</evidence>
<dbReference type="Gene3D" id="3.40.630.30">
    <property type="match status" value="1"/>
</dbReference>
<dbReference type="Proteomes" id="UP000502677">
    <property type="component" value="Chromosome"/>
</dbReference>
<dbReference type="GO" id="GO:0016747">
    <property type="term" value="F:acyltransferase activity, transferring groups other than amino-acyl groups"/>
    <property type="evidence" value="ECO:0007669"/>
    <property type="project" value="InterPro"/>
</dbReference>
<protein>
    <submittedName>
        <fullName evidence="4">GNAT family N-acetyltransferase</fullName>
    </submittedName>
</protein>
<dbReference type="Pfam" id="PF00583">
    <property type="entry name" value="Acetyltransf_1"/>
    <property type="match status" value="1"/>
</dbReference>
<dbReference type="SUPFAM" id="SSF55729">
    <property type="entry name" value="Acyl-CoA N-acyltransferases (Nat)"/>
    <property type="match status" value="1"/>
</dbReference>
<dbReference type="EMBL" id="CP049863">
    <property type="protein sequence ID" value="QIK63258.1"/>
    <property type="molecule type" value="Genomic_DNA"/>
</dbReference>
<reference evidence="4 5" key="1">
    <citation type="submission" date="2020-03" db="EMBL/GenBank/DDBJ databases">
        <title>Leucobacter sp. nov., isolated from beetles.</title>
        <authorList>
            <person name="Hyun D.-W."/>
            <person name="Bae J.-W."/>
        </authorList>
    </citation>
    <scope>NUCLEOTIDE SEQUENCE [LARGE SCALE GENOMIC DNA]</scope>
    <source>
        <strain evidence="4 5">HDW9C</strain>
    </source>
</reference>
<proteinExistence type="predicted"/>
<keyword evidence="5" id="KW-1185">Reference proteome</keyword>
<dbReference type="InterPro" id="IPR050832">
    <property type="entry name" value="Bact_Acetyltransf"/>
</dbReference>
<dbReference type="PANTHER" id="PTHR43877">
    <property type="entry name" value="AMINOALKYLPHOSPHONATE N-ACETYLTRANSFERASE-RELATED-RELATED"/>
    <property type="match status" value="1"/>
</dbReference>
<dbReference type="RefSeq" id="WP_166291163.1">
    <property type="nucleotide sequence ID" value="NZ_CP049863.1"/>
</dbReference>
<keyword evidence="1 4" id="KW-0808">Transferase</keyword>
<name>A0A6G7XFV4_9MICO</name>
<evidence type="ECO:0000313" key="4">
    <source>
        <dbReference type="EMBL" id="QIK63258.1"/>
    </source>
</evidence>
<gene>
    <name evidence="4" type="ORF">G7068_08640</name>
</gene>
<dbReference type="InterPro" id="IPR016181">
    <property type="entry name" value="Acyl_CoA_acyltransferase"/>
</dbReference>
<sequence>MSDVIVRPVEASDHEAWAKLYRGYRDFYKKPHNPDVYTTVWGWLMDPAHETRALVAELNGSLVGLGHFRRFARPIDGGYALYLDDLFTSPEARGSGAGSAILQGLAEVARDEGASLVRWITADDNATARSVYDRLAKQTAWVTYDLAPAE</sequence>
<organism evidence="4 5">
    <name type="scientific">Leucobacter viscericola</name>
    <dbReference type="NCBI Taxonomy" id="2714935"/>
    <lineage>
        <taxon>Bacteria</taxon>
        <taxon>Bacillati</taxon>
        <taxon>Actinomycetota</taxon>
        <taxon>Actinomycetes</taxon>
        <taxon>Micrococcales</taxon>
        <taxon>Microbacteriaceae</taxon>
        <taxon>Leucobacter</taxon>
    </lineage>
</organism>
<dbReference type="PROSITE" id="PS51186">
    <property type="entry name" value="GNAT"/>
    <property type="match status" value="1"/>
</dbReference>
<keyword evidence="2" id="KW-0012">Acyltransferase</keyword>
<accession>A0A6G7XFV4</accession>
<dbReference type="InterPro" id="IPR000182">
    <property type="entry name" value="GNAT_dom"/>
</dbReference>
<dbReference type="AlphaFoldDB" id="A0A6G7XFV4"/>
<dbReference type="KEGG" id="lvi:G7068_08640"/>